<keyword evidence="4" id="KW-1185">Reference proteome</keyword>
<protein>
    <recommendedName>
        <fullName evidence="2">Threonyl/alanyl tRNA synthetase SAD domain-containing protein</fullName>
    </recommendedName>
</protein>
<dbReference type="InterPro" id="IPR009000">
    <property type="entry name" value="Transl_B-barrel_sf"/>
</dbReference>
<dbReference type="Gene3D" id="3.30.980.10">
    <property type="entry name" value="Threonyl-trna Synthetase, Chain A, domain 2"/>
    <property type="match status" value="1"/>
</dbReference>
<dbReference type="GO" id="GO:0005524">
    <property type="term" value="F:ATP binding"/>
    <property type="evidence" value="ECO:0007669"/>
    <property type="project" value="InterPro"/>
</dbReference>
<comment type="caution">
    <text evidence="3">The sequence shown here is derived from an EMBL/GenBank/DDBJ whole genome shotgun (WGS) entry which is preliminary data.</text>
</comment>
<proteinExistence type="predicted"/>
<evidence type="ECO:0000313" key="4">
    <source>
        <dbReference type="Proteomes" id="UP000662185"/>
    </source>
</evidence>
<organism evidence="3 4">
    <name type="scientific">Anabaena sphaerica FACHB-251</name>
    <dbReference type="NCBI Taxonomy" id="2692883"/>
    <lineage>
        <taxon>Bacteria</taxon>
        <taxon>Bacillati</taxon>
        <taxon>Cyanobacteriota</taxon>
        <taxon>Cyanophyceae</taxon>
        <taxon>Nostocales</taxon>
        <taxon>Nostocaceae</taxon>
        <taxon>Anabaena</taxon>
    </lineage>
</organism>
<dbReference type="InterPro" id="IPR012947">
    <property type="entry name" value="tRNA_SAD"/>
</dbReference>
<dbReference type="EMBL" id="JACJQU010000008">
    <property type="protein sequence ID" value="MBD2294734.1"/>
    <property type="molecule type" value="Genomic_DNA"/>
</dbReference>
<gene>
    <name evidence="3" type="ORF">H6G06_14900</name>
</gene>
<dbReference type="Gene3D" id="2.40.30.130">
    <property type="match status" value="1"/>
</dbReference>
<dbReference type="GO" id="GO:0043039">
    <property type="term" value="P:tRNA aminoacylation"/>
    <property type="evidence" value="ECO:0007669"/>
    <property type="project" value="InterPro"/>
</dbReference>
<accession>A0A926WJ30</accession>
<dbReference type="PANTHER" id="PTHR43462">
    <property type="entry name" value="ALANYL-TRNA EDITING PROTEIN"/>
    <property type="match status" value="1"/>
</dbReference>
<dbReference type="AlphaFoldDB" id="A0A926WJ30"/>
<evidence type="ECO:0000256" key="1">
    <source>
        <dbReference type="ARBA" id="ARBA00001947"/>
    </source>
</evidence>
<dbReference type="SUPFAM" id="SSF55186">
    <property type="entry name" value="ThrRS/AlaRS common domain"/>
    <property type="match status" value="1"/>
</dbReference>
<dbReference type="InterPro" id="IPR018163">
    <property type="entry name" value="Thr/Ala-tRNA-synth_IIc_edit"/>
</dbReference>
<reference evidence="4" key="1">
    <citation type="journal article" date="2020" name="ISME J.">
        <title>Comparative genomics reveals insights into cyanobacterial evolution and habitat adaptation.</title>
        <authorList>
            <person name="Chen M.Y."/>
            <person name="Teng W.K."/>
            <person name="Zhao L."/>
            <person name="Hu C.X."/>
            <person name="Zhou Y.K."/>
            <person name="Han B.P."/>
            <person name="Song L.R."/>
            <person name="Shu W.S."/>
        </authorList>
    </citation>
    <scope>NUCLEOTIDE SEQUENCE [LARGE SCALE GENOMIC DNA]</scope>
    <source>
        <strain evidence="4">FACHB-251</strain>
    </source>
</reference>
<dbReference type="RefSeq" id="WP_190561442.1">
    <property type="nucleotide sequence ID" value="NZ_JACJQU010000008.1"/>
</dbReference>
<dbReference type="GO" id="GO:0004812">
    <property type="term" value="F:aminoacyl-tRNA ligase activity"/>
    <property type="evidence" value="ECO:0007669"/>
    <property type="project" value="InterPro"/>
</dbReference>
<evidence type="ECO:0000259" key="2">
    <source>
        <dbReference type="Pfam" id="PF07973"/>
    </source>
</evidence>
<dbReference type="PANTHER" id="PTHR43462:SF2">
    <property type="entry name" value="THREONYL AND ALANYL TRNA SYNTHETASE SECOND ADDITIONAL DOMAIN-CONTAINING PROTEIN"/>
    <property type="match status" value="1"/>
</dbReference>
<dbReference type="Pfam" id="PF07973">
    <property type="entry name" value="tRNA_SAD"/>
    <property type="match status" value="1"/>
</dbReference>
<name>A0A926WJ30_9NOST</name>
<dbReference type="InterPro" id="IPR051335">
    <property type="entry name" value="Alanyl-tRNA_Editing_Enzymes"/>
</dbReference>
<evidence type="ECO:0000313" key="3">
    <source>
        <dbReference type="EMBL" id="MBD2294734.1"/>
    </source>
</evidence>
<dbReference type="SUPFAM" id="SSF50447">
    <property type="entry name" value="Translation proteins"/>
    <property type="match status" value="1"/>
</dbReference>
<dbReference type="Proteomes" id="UP000662185">
    <property type="component" value="Unassembled WGS sequence"/>
</dbReference>
<sequence>MQLATNPVYMTHQDQYESTAKVTDIQQIEFGGYNVYSIRVDETIFHPQGGGQRSDKGRINDIEVDFVQKEVLDPTNPNLIQINHILKEKPDFEIGSMVILRVDKEWRFQQMSLHSAGHILAALAEKIEPNLKAVQGHHFPGEAKVTFIGSPMDEDKLKLMLEERLDEVIRNSMPLKIVNEAGVRKLDVGGLTKEACGGTHLTNANQISSIRIRNIKSKKQKTQIGYEVVTTLNQKG</sequence>
<feature type="domain" description="Threonyl/alanyl tRNA synthetase SAD" evidence="2">
    <location>
        <begin position="186"/>
        <end position="221"/>
    </location>
</feature>
<comment type="cofactor">
    <cofactor evidence="1">
        <name>Zn(2+)</name>
        <dbReference type="ChEBI" id="CHEBI:29105"/>
    </cofactor>
</comment>